<dbReference type="GO" id="GO:0016020">
    <property type="term" value="C:membrane"/>
    <property type="evidence" value="ECO:0007669"/>
    <property type="project" value="InterPro"/>
</dbReference>
<dbReference type="InterPro" id="IPR034804">
    <property type="entry name" value="SQR/QFR_C/D"/>
</dbReference>
<dbReference type="EMBL" id="JACHXZ010000003">
    <property type="protein sequence ID" value="MBB3169450.1"/>
    <property type="molecule type" value="Genomic_DNA"/>
</dbReference>
<evidence type="ECO:0000256" key="3">
    <source>
        <dbReference type="SAM" id="Phobius"/>
    </source>
</evidence>
<keyword evidence="3" id="KW-0472">Membrane</keyword>
<dbReference type="Proteomes" id="UP000559987">
    <property type="component" value="Unassembled WGS sequence"/>
</dbReference>
<feature type="transmembrane region" description="Helical" evidence="3">
    <location>
        <begin position="166"/>
        <end position="189"/>
    </location>
</feature>
<dbReference type="SUPFAM" id="SSF81343">
    <property type="entry name" value="Fumarate reductase respiratory complex transmembrane subunits"/>
    <property type="match status" value="1"/>
</dbReference>
<keyword evidence="2 3" id="KW-1133">Transmembrane helix</keyword>
<keyword evidence="5" id="KW-1185">Reference proteome</keyword>
<feature type="transmembrane region" description="Helical" evidence="3">
    <location>
        <begin position="7"/>
        <end position="28"/>
    </location>
</feature>
<evidence type="ECO:0000313" key="4">
    <source>
        <dbReference type="EMBL" id="MBB3169450.1"/>
    </source>
</evidence>
<evidence type="ECO:0000256" key="1">
    <source>
        <dbReference type="ARBA" id="ARBA00022692"/>
    </source>
</evidence>
<name>A0A839USK8_9GAMM</name>
<dbReference type="AlphaFoldDB" id="A0A839USK8"/>
<dbReference type="RefSeq" id="WP_183910915.1">
    <property type="nucleotide sequence ID" value="NZ_JACHXZ010000003.1"/>
</dbReference>
<gene>
    <name evidence="4" type="ORF">FHS30_002658</name>
</gene>
<feature type="transmembrane region" description="Helical" evidence="3">
    <location>
        <begin position="129"/>
        <end position="154"/>
    </location>
</feature>
<proteinExistence type="predicted"/>
<evidence type="ECO:0000313" key="5">
    <source>
        <dbReference type="Proteomes" id="UP000559987"/>
    </source>
</evidence>
<protein>
    <submittedName>
        <fullName evidence="4">Succinate dehydrogenase/fumarate reductase cytochrome b subunit</fullName>
    </submittedName>
</protein>
<accession>A0A839USK8</accession>
<feature type="transmembrane region" description="Helical" evidence="3">
    <location>
        <begin position="48"/>
        <end position="69"/>
    </location>
</feature>
<reference evidence="4 5" key="1">
    <citation type="submission" date="2020-08" db="EMBL/GenBank/DDBJ databases">
        <title>Genomic Encyclopedia of Type Strains, Phase III (KMG-III): the genomes of soil and plant-associated and newly described type strains.</title>
        <authorList>
            <person name="Whitman W."/>
        </authorList>
    </citation>
    <scope>NUCLEOTIDE SEQUENCE [LARGE SCALE GENOMIC DNA]</scope>
    <source>
        <strain evidence="4 5">CECT 8571</strain>
    </source>
</reference>
<evidence type="ECO:0000256" key="2">
    <source>
        <dbReference type="ARBA" id="ARBA00022989"/>
    </source>
</evidence>
<keyword evidence="1 3" id="KW-0812">Transmembrane</keyword>
<organism evidence="4 5">
    <name type="scientific">Simiduia aestuariiviva</name>
    <dbReference type="NCBI Taxonomy" id="1510459"/>
    <lineage>
        <taxon>Bacteria</taxon>
        <taxon>Pseudomonadati</taxon>
        <taxon>Pseudomonadota</taxon>
        <taxon>Gammaproteobacteria</taxon>
        <taxon>Cellvibrionales</taxon>
        <taxon>Cellvibrionaceae</taxon>
        <taxon>Simiduia</taxon>
    </lineage>
</organism>
<sequence length="203" mass="23475">MLHKLHRISAVVIGAFVLVHLINHLFILDGVQSHIEFMDAFRQVYRHMIAESILLLCVIFQIFSGIYFVWRRWGQRSSFIEKAQAFSGLYLAFFFLNHVGAVLYGRVIAQLDTNIYFGIAGFHNPPFHFYFIPYYFLAVVAIFVHIAAAFNWLCRNKISSSLRSKLAYTIMATGCLLSLLLILGFNGWFNEIVIPQKYNDFYG</sequence>
<feature type="transmembrane region" description="Helical" evidence="3">
    <location>
        <begin position="89"/>
        <end position="109"/>
    </location>
</feature>
<comment type="caution">
    <text evidence="4">The sequence shown here is derived from an EMBL/GenBank/DDBJ whole genome shotgun (WGS) entry which is preliminary data.</text>
</comment>